<comment type="cofactor">
    <cofactor evidence="1">
        <name>heme b</name>
        <dbReference type="ChEBI" id="CHEBI:60344"/>
    </cofactor>
</comment>
<dbReference type="GO" id="GO:0005829">
    <property type="term" value="C:cytosol"/>
    <property type="evidence" value="ECO:0007669"/>
    <property type="project" value="TreeGrafter"/>
</dbReference>
<dbReference type="InterPro" id="IPR006314">
    <property type="entry name" value="Dyp_peroxidase"/>
</dbReference>
<dbReference type="GO" id="GO:0004601">
    <property type="term" value="F:peroxidase activity"/>
    <property type="evidence" value="ECO:0007669"/>
    <property type="project" value="UniProtKB-KW"/>
</dbReference>
<sequence length="413" mass="45001">MTNLQALLDNPIKWKGWTTDGDLLSLLSDLQANILKGHGRDHTQNIFLSFDGMAPMQVSGLLRDLSFVTTSALEQLREAEAFGVAKVSGGAVVCVMLSAAGYAKLGISGSNIPGDHAFRAGMRVRGRLDAMTFSTISGPFPSINDPDSQDWETGQAWDPANSAPDAMVLIADDDAALVDLYAENLNEVFMTRGATVLGRDIGLAQRRIQPGGDEKGEGIEHFGYVDGRSQPLFLAEDFLDDDGKPKRVGAWIEEFKPSQFIVPDPGNPTTFSCGSYFVYRKLEQNVKKFKEQEEELADRLGLADDARERAGALVVGRFEDGTPVVLSDRPVVGVAPTNDFDYEGTNGPKCPFRAHIRKTNPRTPGSNFVRSRIMARRGITYGERAPRPEGADFAEDDRPTGGVGLLFMAYLYG</sequence>
<dbReference type="GO" id="GO:0020037">
    <property type="term" value="F:heme binding"/>
    <property type="evidence" value="ECO:0007669"/>
    <property type="project" value="InterPro"/>
</dbReference>
<name>A0A7W9Y613_9HYPH</name>
<dbReference type="EMBL" id="JACHEG010000002">
    <property type="protein sequence ID" value="MBB6162083.1"/>
    <property type="molecule type" value="Genomic_DNA"/>
</dbReference>
<evidence type="ECO:0000256" key="4">
    <source>
        <dbReference type="ARBA" id="ARBA00022723"/>
    </source>
</evidence>
<evidence type="ECO:0000313" key="8">
    <source>
        <dbReference type="Proteomes" id="UP000547879"/>
    </source>
</evidence>
<proteinExistence type="predicted"/>
<evidence type="ECO:0000256" key="1">
    <source>
        <dbReference type="ARBA" id="ARBA00001970"/>
    </source>
</evidence>
<dbReference type="AlphaFoldDB" id="A0A7W9Y613"/>
<dbReference type="RefSeq" id="WP_244654237.1">
    <property type="nucleotide sequence ID" value="NZ_BMHW01000001.1"/>
</dbReference>
<dbReference type="PANTHER" id="PTHR30521:SF4">
    <property type="entry name" value="DEFERROCHELATASE"/>
    <property type="match status" value="1"/>
</dbReference>
<evidence type="ECO:0000256" key="5">
    <source>
        <dbReference type="ARBA" id="ARBA00023002"/>
    </source>
</evidence>
<accession>A0A7W9Y613</accession>
<evidence type="ECO:0000256" key="6">
    <source>
        <dbReference type="ARBA" id="ARBA00023004"/>
    </source>
</evidence>
<dbReference type="SUPFAM" id="SSF54909">
    <property type="entry name" value="Dimeric alpha+beta barrel"/>
    <property type="match status" value="1"/>
</dbReference>
<evidence type="ECO:0000313" key="7">
    <source>
        <dbReference type="EMBL" id="MBB6162083.1"/>
    </source>
</evidence>
<organism evidence="7 8">
    <name type="scientific">Rhizobium wenxiniae</name>
    <dbReference type="NCBI Taxonomy" id="1737357"/>
    <lineage>
        <taxon>Bacteria</taxon>
        <taxon>Pseudomonadati</taxon>
        <taxon>Pseudomonadota</taxon>
        <taxon>Alphaproteobacteria</taxon>
        <taxon>Hyphomicrobiales</taxon>
        <taxon>Rhizobiaceae</taxon>
        <taxon>Rhizobium/Agrobacterium group</taxon>
        <taxon>Rhizobium</taxon>
    </lineage>
</organism>
<evidence type="ECO:0000256" key="3">
    <source>
        <dbReference type="ARBA" id="ARBA00022617"/>
    </source>
</evidence>
<protein>
    <submittedName>
        <fullName evidence="7">Deferrochelatase/peroxidase EfeB</fullName>
    </submittedName>
</protein>
<keyword evidence="2 7" id="KW-0575">Peroxidase</keyword>
<evidence type="ECO:0000256" key="2">
    <source>
        <dbReference type="ARBA" id="ARBA00022559"/>
    </source>
</evidence>
<dbReference type="PANTHER" id="PTHR30521">
    <property type="entry name" value="DEFERROCHELATASE/PEROXIDASE"/>
    <property type="match status" value="1"/>
</dbReference>
<dbReference type="GO" id="GO:0046872">
    <property type="term" value="F:metal ion binding"/>
    <property type="evidence" value="ECO:0007669"/>
    <property type="project" value="UniProtKB-KW"/>
</dbReference>
<keyword evidence="8" id="KW-1185">Reference proteome</keyword>
<reference evidence="7 8" key="1">
    <citation type="submission" date="2020-08" db="EMBL/GenBank/DDBJ databases">
        <title>Genomic Encyclopedia of Type Strains, Phase IV (KMG-IV): sequencing the most valuable type-strain genomes for metagenomic binning, comparative biology and taxonomic classification.</title>
        <authorList>
            <person name="Goeker M."/>
        </authorList>
    </citation>
    <scope>NUCLEOTIDE SEQUENCE [LARGE SCALE GENOMIC DNA]</scope>
    <source>
        <strain evidence="7 8">DSM 100734</strain>
    </source>
</reference>
<gene>
    <name evidence="7" type="ORF">HNQ72_001901</name>
</gene>
<keyword evidence="5" id="KW-0560">Oxidoreductase</keyword>
<keyword evidence="4" id="KW-0479">Metal-binding</keyword>
<keyword evidence="6" id="KW-0408">Iron</keyword>
<dbReference type="PROSITE" id="PS51404">
    <property type="entry name" value="DYP_PEROXIDASE"/>
    <property type="match status" value="1"/>
</dbReference>
<dbReference type="InterPro" id="IPR011008">
    <property type="entry name" value="Dimeric_a/b-barrel"/>
</dbReference>
<keyword evidence="3" id="KW-0349">Heme</keyword>
<dbReference type="Proteomes" id="UP000547879">
    <property type="component" value="Unassembled WGS sequence"/>
</dbReference>
<comment type="caution">
    <text evidence="7">The sequence shown here is derived from an EMBL/GenBank/DDBJ whole genome shotgun (WGS) entry which is preliminary data.</text>
</comment>